<feature type="transmembrane region" description="Helical" evidence="2">
    <location>
        <begin position="329"/>
        <end position="348"/>
    </location>
</feature>
<feature type="transmembrane region" description="Helical" evidence="2">
    <location>
        <begin position="402"/>
        <end position="425"/>
    </location>
</feature>
<keyword evidence="2" id="KW-0812">Transmembrane</keyword>
<feature type="transmembrane region" description="Helical" evidence="2">
    <location>
        <begin position="252"/>
        <end position="275"/>
    </location>
</feature>
<feature type="transmembrane region" description="Helical" evidence="2">
    <location>
        <begin position="189"/>
        <end position="209"/>
    </location>
</feature>
<comment type="caution">
    <text evidence="3">The sequence shown here is derived from an EMBL/GenBank/DDBJ whole genome shotgun (WGS) entry which is preliminary data.</text>
</comment>
<dbReference type="EMBL" id="AGZR01000005">
    <property type="protein sequence ID" value="EPD33126.1"/>
    <property type="molecule type" value="Genomic_DNA"/>
</dbReference>
<dbReference type="STRING" id="883161.HMPREF9306_00657"/>
<dbReference type="InterPro" id="IPR045931">
    <property type="entry name" value="DUF6350"/>
</dbReference>
<feature type="transmembrane region" description="Helical" evidence="2">
    <location>
        <begin position="221"/>
        <end position="245"/>
    </location>
</feature>
<dbReference type="Pfam" id="PF19877">
    <property type="entry name" value="DUF6350"/>
    <property type="match status" value="1"/>
</dbReference>
<organism evidence="3 4">
    <name type="scientific">Propionimicrobium lymphophilum ACS-093-V-SCH5</name>
    <dbReference type="NCBI Taxonomy" id="883161"/>
    <lineage>
        <taxon>Bacteria</taxon>
        <taxon>Bacillati</taxon>
        <taxon>Actinomycetota</taxon>
        <taxon>Actinomycetes</taxon>
        <taxon>Propionibacteriales</taxon>
        <taxon>Propionibacteriaceae</taxon>
        <taxon>Propionimicrobium</taxon>
    </lineage>
</organism>
<evidence type="ECO:0000256" key="1">
    <source>
        <dbReference type="SAM" id="MobiDB-lite"/>
    </source>
</evidence>
<gene>
    <name evidence="3" type="ORF">HMPREF9306_00657</name>
</gene>
<evidence type="ECO:0000313" key="4">
    <source>
        <dbReference type="Proteomes" id="UP000014417"/>
    </source>
</evidence>
<reference evidence="3 4" key="1">
    <citation type="submission" date="2013-04" db="EMBL/GenBank/DDBJ databases">
        <title>The Genome Sequence of Propionimicrobium lymphophilum ACS-093-V-SCH5.</title>
        <authorList>
            <consortium name="The Broad Institute Genomics Platform"/>
            <person name="Earl A."/>
            <person name="Ward D."/>
            <person name="Feldgarden M."/>
            <person name="Gevers D."/>
            <person name="Saerens B."/>
            <person name="Vaneechoutte M."/>
            <person name="Walker B."/>
            <person name="Young S."/>
            <person name="Zeng Q."/>
            <person name="Gargeya S."/>
            <person name="Fitzgerald M."/>
            <person name="Haas B."/>
            <person name="Abouelleil A."/>
            <person name="Allen A.W."/>
            <person name="Alvarado L."/>
            <person name="Arachchi H.M."/>
            <person name="Berlin A.M."/>
            <person name="Chapman S.B."/>
            <person name="Gainer-Dewar J."/>
            <person name="Goldberg J."/>
            <person name="Griggs A."/>
            <person name="Gujja S."/>
            <person name="Hansen M."/>
            <person name="Howarth C."/>
            <person name="Imamovic A."/>
            <person name="Ireland A."/>
            <person name="Larimer J."/>
            <person name="McCowan C."/>
            <person name="Murphy C."/>
            <person name="Pearson M."/>
            <person name="Poon T.W."/>
            <person name="Priest M."/>
            <person name="Roberts A."/>
            <person name="Saif S."/>
            <person name="Shea T."/>
            <person name="Sisk P."/>
            <person name="Sykes S."/>
            <person name="Wortman J."/>
            <person name="Nusbaum C."/>
            <person name="Birren B."/>
        </authorList>
    </citation>
    <scope>NUCLEOTIDE SEQUENCE [LARGE SCALE GENOMIC DNA]</scope>
    <source>
        <strain evidence="3 4">ACS-093-V-SCH5</strain>
    </source>
</reference>
<feature type="transmembrane region" description="Helical" evidence="2">
    <location>
        <begin position="93"/>
        <end position="113"/>
    </location>
</feature>
<feature type="transmembrane region" description="Helical" evidence="2">
    <location>
        <begin position="63"/>
        <end position="87"/>
    </location>
</feature>
<feature type="transmembrane region" description="Helical" evidence="2">
    <location>
        <begin position="357"/>
        <end position="382"/>
    </location>
</feature>
<dbReference type="PATRIC" id="fig|883161.3.peg.658"/>
<evidence type="ECO:0008006" key="5">
    <source>
        <dbReference type="Google" id="ProtNLM"/>
    </source>
</evidence>
<feature type="transmembrane region" description="Helical" evidence="2">
    <location>
        <begin position="161"/>
        <end position="182"/>
    </location>
</feature>
<protein>
    <recommendedName>
        <fullName evidence="5">Integral membrane protein</fullName>
    </recommendedName>
</protein>
<keyword evidence="4" id="KW-1185">Reference proteome</keyword>
<accession>S2W1V3</accession>
<dbReference type="Proteomes" id="UP000014417">
    <property type="component" value="Unassembled WGS sequence"/>
</dbReference>
<dbReference type="OrthoDB" id="3742900at2"/>
<sequence>MAKFGFGKRGDDSGMKISSKSSLKARKAKEQFRAKTSQVVGLARVSDFRGSAKNIPWYISGPGAAASVVLVSLMAILIFSVIAWLPYSEYTESVPFAVSGHIWLLVSGVPIGLEAGQMSLFPLLLTILLFVLSHVACQLVFPRTLGSNELSDDDKKMRFVAKLTGGFALTYAAIGLLVLALSGQASWGALLRLAIVGVLLSFFSLKHAAHWSIVPRVIRDLGWAVLSGIFTLLFFSCLALIAALIGGREKIATIAASLGAGGLDSVLLALTQLAWLPNALIWMMSWVSGAGFSFGADSVITPAATEVGLLPALPLLGAFPDPGGTPAGFSAWLVAPVLAGAVCGYVFIRRQMKQVDCLFSAAVWGAVAGIFAGMALVVLGYLSSGDLGGVRLVDVGPRLPELATFAPALLGLGSLCASTLTASLLGVRRILPKVQVAKPTELPEESSDG</sequence>
<dbReference type="RefSeq" id="WP_016455501.1">
    <property type="nucleotide sequence ID" value="NZ_KE150269.1"/>
</dbReference>
<evidence type="ECO:0000313" key="3">
    <source>
        <dbReference type="EMBL" id="EPD33126.1"/>
    </source>
</evidence>
<proteinExistence type="predicted"/>
<feature type="region of interest" description="Disordered" evidence="1">
    <location>
        <begin position="1"/>
        <end position="22"/>
    </location>
</feature>
<name>S2W1V3_9ACTN</name>
<keyword evidence="2" id="KW-0472">Membrane</keyword>
<evidence type="ECO:0000256" key="2">
    <source>
        <dbReference type="SAM" id="Phobius"/>
    </source>
</evidence>
<dbReference type="HOGENOM" id="CLU_033238_3_1_11"/>
<feature type="transmembrane region" description="Helical" evidence="2">
    <location>
        <begin position="120"/>
        <end position="141"/>
    </location>
</feature>
<keyword evidence="2" id="KW-1133">Transmembrane helix</keyword>
<dbReference type="AlphaFoldDB" id="S2W1V3"/>